<evidence type="ECO:0000313" key="12">
    <source>
        <dbReference type="Proteomes" id="UP000235220"/>
    </source>
</evidence>
<dbReference type="Gramene" id="Jr14_21090_p1">
    <property type="protein sequence ID" value="cds.Jr14_21090_p1"/>
    <property type="gene ID" value="Jr14_21090"/>
</dbReference>
<dbReference type="AlphaFoldDB" id="A0A2I4FSL2"/>
<keyword evidence="8" id="KW-1133">Transmembrane helix</keyword>
<dbReference type="Gene3D" id="3.80.10.10">
    <property type="entry name" value="Ribonuclease Inhibitor"/>
    <property type="match status" value="3"/>
</dbReference>
<proteinExistence type="inferred from homology"/>
<dbReference type="SMART" id="SM00369">
    <property type="entry name" value="LRR_TYP"/>
    <property type="match status" value="8"/>
</dbReference>
<dbReference type="PRINTS" id="PR00019">
    <property type="entry name" value="LEURICHRPT"/>
</dbReference>
<comment type="similarity">
    <text evidence="2">Belongs to the RLP family.</text>
</comment>
<evidence type="ECO:0000313" key="13">
    <source>
        <dbReference type="RefSeq" id="XP_018834636.1"/>
    </source>
</evidence>
<evidence type="ECO:0000256" key="4">
    <source>
        <dbReference type="ARBA" id="ARBA00022614"/>
    </source>
</evidence>
<dbReference type="InterPro" id="IPR003591">
    <property type="entry name" value="Leu-rich_rpt_typical-subtyp"/>
</dbReference>
<keyword evidence="9" id="KW-0472">Membrane</keyword>
<keyword evidence="3" id="KW-1003">Cell membrane</keyword>
<keyword evidence="12" id="KW-1185">Reference proteome</keyword>
<evidence type="ECO:0000256" key="9">
    <source>
        <dbReference type="ARBA" id="ARBA00023136"/>
    </source>
</evidence>
<sequence>MLLQVQNLRSRNMQYSLPHDLLLTFFLFSSIFSASQACNQKDRNYLLSLPFNTSSPSLNWSATECCSWEGISCDHKGRVTRIWLPSKGLRGSVPPYIGNLTSLSHLNLSHNELSGCLPVRFFSSFNQLKVLDLSNNHLAGDISLLFSSNGSSNSWPSSIRVVDISNNDFNGIIQYWFLQRAQKLDKLNVSHNSFTGSIPDYLCMHSPFVRFLDFSFNHHDGQIPYGLGGCSKLEIFQAGFNSLSGLIPHDIYSATRLEEISLPSNNLTGPISNDIMNLTKLTCLELYDNELSSKLPVDIGKLNRLKHLLLDTNHLTGSLPTSLMNCTNLMTLNLGLNFFEGDISTLNFSRLRQLATLDLWKNNFTGSFPVSLSSCKSLRAIRIARNQLEGQIPPEVVQLKFLSFLSLSYNRLTNVTGAINILMRCKSLSILLLTKNFLHEALPTEDSIVDPDGFRNLQYLGLARCQLTGQLPIWLLKLKKLEILGLSFNRITGSIPGWLSTLPRLSRINLSNNLILGEIPTELCALPALVSEQALMDNSSLIFSIFATQNDSLLEFNSLSNMGPKISLENNSLSGNIPLEIGHLKQLNGLNLSHNYFSGNIPDQISELTNLERLDLSANQLSGEIPKSFASLHFLHEFSVANNNLRGEIPSGTQLQSFDVSAYEGNPGLCGAPLPYECAPILHSNKDIQDEEDGPAIRWSHISTILGLITGFWGVIGPLIFNRNWRVVYFEFLENVKNRLCVMLGMCLTRFH</sequence>
<reference evidence="13" key="1">
    <citation type="submission" date="2025-08" db="UniProtKB">
        <authorList>
            <consortium name="RefSeq"/>
        </authorList>
    </citation>
    <scope>IDENTIFICATION</scope>
    <source>
        <tissue evidence="13">Leaves</tissue>
    </source>
</reference>
<dbReference type="Pfam" id="PF13855">
    <property type="entry name" value="LRR_8"/>
    <property type="match status" value="1"/>
</dbReference>
<evidence type="ECO:0000256" key="8">
    <source>
        <dbReference type="ARBA" id="ARBA00022989"/>
    </source>
</evidence>
<evidence type="ECO:0000256" key="10">
    <source>
        <dbReference type="ARBA" id="ARBA00023170"/>
    </source>
</evidence>
<evidence type="ECO:0000256" key="11">
    <source>
        <dbReference type="ARBA" id="ARBA00023180"/>
    </source>
</evidence>
<dbReference type="InterPro" id="IPR046956">
    <property type="entry name" value="RLP23-like"/>
</dbReference>
<evidence type="ECO:0000256" key="3">
    <source>
        <dbReference type="ARBA" id="ARBA00022475"/>
    </source>
</evidence>
<dbReference type="PANTHER" id="PTHR48063">
    <property type="entry name" value="LRR RECEPTOR-LIKE KINASE"/>
    <property type="match status" value="1"/>
</dbReference>
<name>A0A2I4FSL2_JUGRE</name>
<dbReference type="RefSeq" id="XP_018834636.1">
    <property type="nucleotide sequence ID" value="XM_018979091.2"/>
</dbReference>
<dbReference type="PANTHER" id="PTHR48063:SF46">
    <property type="entry name" value="LEUCINE-RICH REPEAT-CONTAINING N-TERMINAL PLANT-TYPE DOMAIN-CONTAINING PROTEIN"/>
    <property type="match status" value="1"/>
</dbReference>
<accession>A0A2I4FSL2</accession>
<dbReference type="InterPro" id="IPR001611">
    <property type="entry name" value="Leu-rich_rpt"/>
</dbReference>
<gene>
    <name evidence="13" type="primary">LOC109001697</name>
</gene>
<evidence type="ECO:0000256" key="6">
    <source>
        <dbReference type="ARBA" id="ARBA00022729"/>
    </source>
</evidence>
<keyword evidence="5" id="KW-0812">Transmembrane</keyword>
<comment type="subcellular location">
    <subcellularLocation>
        <location evidence="1">Cell membrane</location>
        <topology evidence="1">Single-pass type I membrane protein</topology>
    </subcellularLocation>
</comment>
<dbReference type="Proteomes" id="UP000235220">
    <property type="component" value="Chromosome 14"/>
</dbReference>
<dbReference type="Pfam" id="PF00560">
    <property type="entry name" value="LRR_1"/>
    <property type="match status" value="7"/>
</dbReference>
<dbReference type="GO" id="GO:0005886">
    <property type="term" value="C:plasma membrane"/>
    <property type="evidence" value="ECO:0007669"/>
    <property type="project" value="UniProtKB-SubCell"/>
</dbReference>
<evidence type="ECO:0000256" key="5">
    <source>
        <dbReference type="ARBA" id="ARBA00022692"/>
    </source>
</evidence>
<organism evidence="12 13">
    <name type="scientific">Juglans regia</name>
    <name type="common">English walnut</name>
    <dbReference type="NCBI Taxonomy" id="51240"/>
    <lineage>
        <taxon>Eukaryota</taxon>
        <taxon>Viridiplantae</taxon>
        <taxon>Streptophyta</taxon>
        <taxon>Embryophyta</taxon>
        <taxon>Tracheophyta</taxon>
        <taxon>Spermatophyta</taxon>
        <taxon>Magnoliopsida</taxon>
        <taxon>eudicotyledons</taxon>
        <taxon>Gunneridae</taxon>
        <taxon>Pentapetalae</taxon>
        <taxon>rosids</taxon>
        <taxon>fabids</taxon>
        <taxon>Fagales</taxon>
        <taxon>Juglandaceae</taxon>
        <taxon>Juglans</taxon>
    </lineage>
</organism>
<evidence type="ECO:0000256" key="2">
    <source>
        <dbReference type="ARBA" id="ARBA00009592"/>
    </source>
</evidence>
<dbReference type="GeneID" id="109001697"/>
<keyword evidence="6" id="KW-0732">Signal</keyword>
<dbReference type="KEGG" id="jre:109001697"/>
<dbReference type="PROSITE" id="PS51450">
    <property type="entry name" value="LRR"/>
    <property type="match status" value="1"/>
</dbReference>
<keyword evidence="11" id="KW-0325">Glycoprotein</keyword>
<keyword evidence="4" id="KW-0433">Leucine-rich repeat</keyword>
<protein>
    <submittedName>
        <fullName evidence="13">Receptor-like protein 2</fullName>
    </submittedName>
</protein>
<dbReference type="InterPro" id="IPR032675">
    <property type="entry name" value="LRR_dom_sf"/>
</dbReference>
<dbReference type="SUPFAM" id="SSF52058">
    <property type="entry name" value="L domain-like"/>
    <property type="match status" value="3"/>
</dbReference>
<evidence type="ECO:0000256" key="1">
    <source>
        <dbReference type="ARBA" id="ARBA00004251"/>
    </source>
</evidence>
<dbReference type="STRING" id="51240.A0A2I4FSL2"/>
<evidence type="ECO:0000256" key="7">
    <source>
        <dbReference type="ARBA" id="ARBA00022737"/>
    </source>
</evidence>
<dbReference type="FunFam" id="3.80.10.10:FF:000129">
    <property type="entry name" value="Leucine-rich repeat receptor-like kinase"/>
    <property type="match status" value="1"/>
</dbReference>
<dbReference type="OrthoDB" id="1740823at2759"/>
<keyword evidence="7" id="KW-0677">Repeat</keyword>
<dbReference type="FunFam" id="3.80.10.10:FF:000041">
    <property type="entry name" value="LRR receptor-like serine/threonine-protein kinase ERECTA"/>
    <property type="match status" value="1"/>
</dbReference>
<dbReference type="FunFam" id="3.80.10.10:FF:000213">
    <property type="entry name" value="Tyrosine-sulfated glycopeptide receptor 1"/>
    <property type="match status" value="1"/>
</dbReference>
<keyword evidence="10" id="KW-0675">Receptor</keyword>